<reference evidence="2 3" key="1">
    <citation type="journal article" date="2011" name="Science">
        <title>The ecoresponsive genome of Daphnia pulex.</title>
        <authorList>
            <person name="Colbourne J.K."/>
            <person name="Pfrender M.E."/>
            <person name="Gilbert D."/>
            <person name="Thomas W.K."/>
            <person name="Tucker A."/>
            <person name="Oakley T.H."/>
            <person name="Tokishita S."/>
            <person name="Aerts A."/>
            <person name="Arnold G.J."/>
            <person name="Basu M.K."/>
            <person name="Bauer D.J."/>
            <person name="Caceres C.E."/>
            <person name="Carmel L."/>
            <person name="Casola C."/>
            <person name="Choi J.H."/>
            <person name="Detter J.C."/>
            <person name="Dong Q."/>
            <person name="Dusheyko S."/>
            <person name="Eads B.D."/>
            <person name="Frohlich T."/>
            <person name="Geiler-Samerotte K.A."/>
            <person name="Gerlach D."/>
            <person name="Hatcher P."/>
            <person name="Jogdeo S."/>
            <person name="Krijgsveld J."/>
            <person name="Kriventseva E.V."/>
            <person name="Kultz D."/>
            <person name="Laforsch C."/>
            <person name="Lindquist E."/>
            <person name="Lopez J."/>
            <person name="Manak J.R."/>
            <person name="Muller J."/>
            <person name="Pangilinan J."/>
            <person name="Patwardhan R.P."/>
            <person name="Pitluck S."/>
            <person name="Pritham E.J."/>
            <person name="Rechtsteiner A."/>
            <person name="Rho M."/>
            <person name="Rogozin I.B."/>
            <person name="Sakarya O."/>
            <person name="Salamov A."/>
            <person name="Schaack S."/>
            <person name="Shapiro H."/>
            <person name="Shiga Y."/>
            <person name="Skalitzky C."/>
            <person name="Smith Z."/>
            <person name="Souvorov A."/>
            <person name="Sung W."/>
            <person name="Tang Z."/>
            <person name="Tsuchiya D."/>
            <person name="Tu H."/>
            <person name="Vos H."/>
            <person name="Wang M."/>
            <person name="Wolf Y.I."/>
            <person name="Yamagata H."/>
            <person name="Yamada T."/>
            <person name="Ye Y."/>
            <person name="Shaw J.R."/>
            <person name="Andrews J."/>
            <person name="Crease T.J."/>
            <person name="Tang H."/>
            <person name="Lucas S.M."/>
            <person name="Robertson H.M."/>
            <person name="Bork P."/>
            <person name="Koonin E.V."/>
            <person name="Zdobnov E.M."/>
            <person name="Grigoriev I.V."/>
            <person name="Lynch M."/>
            <person name="Boore J.L."/>
        </authorList>
    </citation>
    <scope>NUCLEOTIDE SEQUENCE [LARGE SCALE GENOMIC DNA]</scope>
</reference>
<dbReference type="EMBL" id="GL732577">
    <property type="protein sequence ID" value="EFX75160.1"/>
    <property type="molecule type" value="Genomic_DNA"/>
</dbReference>
<evidence type="ECO:0000313" key="2">
    <source>
        <dbReference type="EMBL" id="EFX75160.1"/>
    </source>
</evidence>
<dbReference type="KEGG" id="dpx:DAPPUDRAFT_250935"/>
<keyword evidence="3" id="KW-1185">Reference proteome</keyword>
<feature type="region of interest" description="Disordered" evidence="1">
    <location>
        <begin position="1"/>
        <end position="23"/>
    </location>
</feature>
<evidence type="ECO:0000256" key="1">
    <source>
        <dbReference type="SAM" id="MobiDB-lite"/>
    </source>
</evidence>
<dbReference type="AlphaFoldDB" id="E9GZH0"/>
<organism evidence="2 3">
    <name type="scientific">Daphnia pulex</name>
    <name type="common">Water flea</name>
    <dbReference type="NCBI Taxonomy" id="6669"/>
    <lineage>
        <taxon>Eukaryota</taxon>
        <taxon>Metazoa</taxon>
        <taxon>Ecdysozoa</taxon>
        <taxon>Arthropoda</taxon>
        <taxon>Crustacea</taxon>
        <taxon>Branchiopoda</taxon>
        <taxon>Diplostraca</taxon>
        <taxon>Cladocera</taxon>
        <taxon>Anomopoda</taxon>
        <taxon>Daphniidae</taxon>
        <taxon>Daphnia</taxon>
    </lineage>
</organism>
<dbReference type="OrthoDB" id="2286242at2759"/>
<dbReference type="Proteomes" id="UP000000305">
    <property type="component" value="Unassembled WGS sequence"/>
</dbReference>
<proteinExistence type="predicted"/>
<name>E9GZH0_DAPPU</name>
<gene>
    <name evidence="2" type="ORF">DAPPUDRAFT_250935</name>
</gene>
<feature type="compositionally biased region" description="Basic and acidic residues" evidence="1">
    <location>
        <begin position="1"/>
        <end position="17"/>
    </location>
</feature>
<evidence type="ECO:0000313" key="3">
    <source>
        <dbReference type="Proteomes" id="UP000000305"/>
    </source>
</evidence>
<accession>E9GZH0</accession>
<dbReference type="HOGENOM" id="CLU_2266405_0_0_1"/>
<protein>
    <submittedName>
        <fullName evidence="2">Uncharacterized protein</fullName>
    </submittedName>
</protein>
<sequence length="103" mass="11541">MEKRSQGDRERQQKMLEKTTNYYNRDAKDLPELTIGDHVLIHNPDSKRWTTPGVVVETGPNRDYMTGNLASKLESGAAEEAAGFRLHASQPEPACQTLTLATR</sequence>
<dbReference type="PhylomeDB" id="E9GZH0"/>
<dbReference type="InParanoid" id="E9GZH0"/>